<gene>
    <name evidence="2" type="ORF">DJ018_02310</name>
</gene>
<reference evidence="3" key="1">
    <citation type="submission" date="2018-05" db="EMBL/GenBank/DDBJ databases">
        <authorList>
            <person name="Li X."/>
        </authorList>
    </citation>
    <scope>NUCLEOTIDE SEQUENCE [LARGE SCALE GENOMIC DNA]</scope>
    <source>
        <strain evidence="3">YIM 73061</strain>
    </source>
</reference>
<dbReference type="EMBL" id="QFYR01000001">
    <property type="protein sequence ID" value="RAK56828.1"/>
    <property type="molecule type" value="Genomic_DNA"/>
</dbReference>
<dbReference type="Gene3D" id="3.40.30.10">
    <property type="entry name" value="Glutaredoxin"/>
    <property type="match status" value="1"/>
</dbReference>
<dbReference type="RefSeq" id="WP_111513199.1">
    <property type="nucleotide sequence ID" value="NZ_QFYR01000001.1"/>
</dbReference>
<sequence length="82" mass="9118">MSEQRSATLYRMVLPDHTCPFGVMAKQMLEAASYSVDDRLLRSREEVDAFKAEHGVATTPLVFVDGEPIGGADELEAYLLRD</sequence>
<evidence type="ECO:0000313" key="3">
    <source>
        <dbReference type="Proteomes" id="UP000249725"/>
    </source>
</evidence>
<keyword evidence="3" id="KW-1185">Reference proteome</keyword>
<feature type="domain" description="Glutaredoxin" evidence="1">
    <location>
        <begin position="9"/>
        <end position="68"/>
    </location>
</feature>
<accession>A0A328AV79</accession>
<name>A0A328AV79_9CAUL</name>
<dbReference type="SUPFAM" id="SSF52833">
    <property type="entry name" value="Thioredoxin-like"/>
    <property type="match status" value="1"/>
</dbReference>
<comment type="caution">
    <text evidence="2">The sequence shown here is derived from an EMBL/GenBank/DDBJ whole genome shotgun (WGS) entry which is preliminary data.</text>
</comment>
<evidence type="ECO:0000259" key="1">
    <source>
        <dbReference type="Pfam" id="PF00462"/>
    </source>
</evidence>
<evidence type="ECO:0000313" key="2">
    <source>
        <dbReference type="EMBL" id="RAK56828.1"/>
    </source>
</evidence>
<dbReference type="InterPro" id="IPR002109">
    <property type="entry name" value="Glutaredoxin"/>
</dbReference>
<dbReference type="InterPro" id="IPR036249">
    <property type="entry name" value="Thioredoxin-like_sf"/>
</dbReference>
<dbReference type="PROSITE" id="PS51354">
    <property type="entry name" value="GLUTAREDOXIN_2"/>
    <property type="match status" value="1"/>
</dbReference>
<dbReference type="Pfam" id="PF00462">
    <property type="entry name" value="Glutaredoxin"/>
    <property type="match status" value="1"/>
</dbReference>
<dbReference type="Proteomes" id="UP000249725">
    <property type="component" value="Unassembled WGS sequence"/>
</dbReference>
<proteinExistence type="predicted"/>
<dbReference type="AlphaFoldDB" id="A0A328AV79"/>
<organism evidence="2 3">
    <name type="scientific">Phenylobacterium deserti</name>
    <dbReference type="NCBI Taxonomy" id="1914756"/>
    <lineage>
        <taxon>Bacteria</taxon>
        <taxon>Pseudomonadati</taxon>
        <taxon>Pseudomonadota</taxon>
        <taxon>Alphaproteobacteria</taxon>
        <taxon>Caulobacterales</taxon>
        <taxon>Caulobacteraceae</taxon>
        <taxon>Phenylobacterium</taxon>
    </lineage>
</organism>
<dbReference type="OrthoDB" id="527973at2"/>
<protein>
    <submittedName>
        <fullName evidence="2">Glutaredoxin</fullName>
    </submittedName>
</protein>